<evidence type="ECO:0000313" key="2">
    <source>
        <dbReference type="EMBL" id="KAJ6990992.1"/>
    </source>
</evidence>
<name>A0AAD6VX09_9ROSI</name>
<keyword evidence="1" id="KW-0732">Signal</keyword>
<reference evidence="2" key="1">
    <citation type="journal article" date="2023" name="Mol. Ecol. Resour.">
        <title>Chromosome-level genome assembly of a triploid poplar Populus alba 'Berolinensis'.</title>
        <authorList>
            <person name="Chen S."/>
            <person name="Yu Y."/>
            <person name="Wang X."/>
            <person name="Wang S."/>
            <person name="Zhang T."/>
            <person name="Zhou Y."/>
            <person name="He R."/>
            <person name="Meng N."/>
            <person name="Wang Y."/>
            <person name="Liu W."/>
            <person name="Liu Z."/>
            <person name="Liu J."/>
            <person name="Guo Q."/>
            <person name="Huang H."/>
            <person name="Sederoff R.R."/>
            <person name="Wang G."/>
            <person name="Qu G."/>
            <person name="Chen S."/>
        </authorList>
    </citation>
    <scope>NUCLEOTIDE SEQUENCE</scope>
    <source>
        <strain evidence="2">SC-2020</strain>
    </source>
</reference>
<organism evidence="2 3">
    <name type="scientific">Populus alba x Populus x berolinensis</name>
    <dbReference type="NCBI Taxonomy" id="444605"/>
    <lineage>
        <taxon>Eukaryota</taxon>
        <taxon>Viridiplantae</taxon>
        <taxon>Streptophyta</taxon>
        <taxon>Embryophyta</taxon>
        <taxon>Tracheophyta</taxon>
        <taxon>Spermatophyta</taxon>
        <taxon>Magnoliopsida</taxon>
        <taxon>eudicotyledons</taxon>
        <taxon>Gunneridae</taxon>
        <taxon>Pentapetalae</taxon>
        <taxon>rosids</taxon>
        <taxon>fabids</taxon>
        <taxon>Malpighiales</taxon>
        <taxon>Salicaceae</taxon>
        <taxon>Saliceae</taxon>
        <taxon>Populus</taxon>
    </lineage>
</organism>
<evidence type="ECO:0000313" key="3">
    <source>
        <dbReference type="Proteomes" id="UP001164929"/>
    </source>
</evidence>
<sequence length="67" mass="7491">MGVAPDTILPLLLLTSLQAETKKGVSCLRFYVGIIIDARGRLRIGLMSDNQEERRLFLLYTVVELVA</sequence>
<accession>A0AAD6VX09</accession>
<feature type="signal peptide" evidence="1">
    <location>
        <begin position="1"/>
        <end position="19"/>
    </location>
</feature>
<dbReference type="EMBL" id="JAQIZT010000007">
    <property type="protein sequence ID" value="KAJ6990992.1"/>
    <property type="molecule type" value="Genomic_DNA"/>
</dbReference>
<dbReference type="Proteomes" id="UP001164929">
    <property type="component" value="Chromosome 7"/>
</dbReference>
<gene>
    <name evidence="2" type="ORF">NC653_019279</name>
</gene>
<feature type="chain" id="PRO_5042130162" description="Secreted protein" evidence="1">
    <location>
        <begin position="20"/>
        <end position="67"/>
    </location>
</feature>
<proteinExistence type="predicted"/>
<evidence type="ECO:0008006" key="4">
    <source>
        <dbReference type="Google" id="ProtNLM"/>
    </source>
</evidence>
<evidence type="ECO:0000256" key="1">
    <source>
        <dbReference type="SAM" id="SignalP"/>
    </source>
</evidence>
<dbReference type="AlphaFoldDB" id="A0AAD6VX09"/>
<protein>
    <recommendedName>
        <fullName evidence="4">Secreted protein</fullName>
    </recommendedName>
</protein>
<comment type="caution">
    <text evidence="2">The sequence shown here is derived from an EMBL/GenBank/DDBJ whole genome shotgun (WGS) entry which is preliminary data.</text>
</comment>
<keyword evidence="3" id="KW-1185">Reference proteome</keyword>